<name>A0A2S9Y7K9_9BACT</name>
<dbReference type="OrthoDB" id="5377431at2"/>
<dbReference type="EMBL" id="PVNK01000136">
    <property type="protein sequence ID" value="PRQ01089.1"/>
    <property type="molecule type" value="Genomic_DNA"/>
</dbReference>
<dbReference type="AlphaFoldDB" id="A0A2S9Y7K9"/>
<dbReference type="GO" id="GO:0009002">
    <property type="term" value="F:serine-type D-Ala-D-Ala carboxypeptidase activity"/>
    <property type="evidence" value="ECO:0007669"/>
    <property type="project" value="UniProtKB-EC"/>
</dbReference>
<sequence>MSSSARARWSTPGRGVIATAVLIAGCYSGSRSQTETQPTKRETPGPASDATGPAEPTEPTDPKAADKRACVRDALVGAAPHVHGLIRSVCAEWIERDIPGVALAVAEPGVDPFHLELGVRCFSEAARVEPSTPFRFGSISKPVTAALALALVDEGRLSLTTTASAVVPGYESPSGRDPALAALLRHRSGLRDIAPEDLVELDGAWLPALGRSEVGRPGEYHYSNAGYSLIGAMVASAAARDYEALVAERVATPLGLSSFTAEAKRAEAAACGHLTHDEDRHPIPVREDLDFMPGDPRWMNPAGGVLGSAADLASFALAIGTERLPGSAAMLEPGAPLPPEQRSPTRADERYGYGLRSWALDADTRAYGHSGNNVAFAAELLFVPGRRAVVLLANCGAGLPASAAAAAQLLREPR</sequence>
<feature type="region of interest" description="Disordered" evidence="1">
    <location>
        <begin position="29"/>
        <end position="65"/>
    </location>
</feature>
<dbReference type="Proteomes" id="UP000237968">
    <property type="component" value="Unassembled WGS sequence"/>
</dbReference>
<evidence type="ECO:0000259" key="2">
    <source>
        <dbReference type="Pfam" id="PF00144"/>
    </source>
</evidence>
<dbReference type="PANTHER" id="PTHR46825:SF9">
    <property type="entry name" value="BETA-LACTAMASE-RELATED DOMAIN-CONTAINING PROTEIN"/>
    <property type="match status" value="1"/>
</dbReference>
<dbReference type="RefSeq" id="WP_106392155.1">
    <property type="nucleotide sequence ID" value="NZ_PVNK01000136.1"/>
</dbReference>
<dbReference type="InterPro" id="IPR012338">
    <property type="entry name" value="Beta-lactam/transpept-like"/>
</dbReference>
<dbReference type="EC" id="3.4.16.4" evidence="3"/>
<keyword evidence="3" id="KW-0645">Protease</keyword>
<dbReference type="InterPro" id="IPR050491">
    <property type="entry name" value="AmpC-like"/>
</dbReference>
<evidence type="ECO:0000313" key="3">
    <source>
        <dbReference type="EMBL" id="PRQ01089.1"/>
    </source>
</evidence>
<proteinExistence type="predicted"/>
<dbReference type="Gene3D" id="3.40.710.10">
    <property type="entry name" value="DD-peptidase/beta-lactamase superfamily"/>
    <property type="match status" value="1"/>
</dbReference>
<reference evidence="3 4" key="1">
    <citation type="submission" date="2018-03" db="EMBL/GenBank/DDBJ databases">
        <title>Draft Genome Sequences of the Obligatory Marine Myxobacteria Enhygromyxa salina SWB005.</title>
        <authorList>
            <person name="Poehlein A."/>
            <person name="Moghaddam J.A."/>
            <person name="Harms H."/>
            <person name="Alanjari M."/>
            <person name="Koenig G.M."/>
            <person name="Daniel R."/>
            <person name="Schaeberle T.F."/>
        </authorList>
    </citation>
    <scope>NUCLEOTIDE SEQUENCE [LARGE SCALE GENOMIC DNA]</scope>
    <source>
        <strain evidence="3 4">SWB005</strain>
    </source>
</reference>
<keyword evidence="4" id="KW-1185">Reference proteome</keyword>
<accession>A0A2S9Y7K9</accession>
<dbReference type="PROSITE" id="PS51257">
    <property type="entry name" value="PROKAR_LIPOPROTEIN"/>
    <property type="match status" value="1"/>
</dbReference>
<dbReference type="Pfam" id="PF00144">
    <property type="entry name" value="Beta-lactamase"/>
    <property type="match status" value="1"/>
</dbReference>
<organism evidence="3 4">
    <name type="scientific">Enhygromyxa salina</name>
    <dbReference type="NCBI Taxonomy" id="215803"/>
    <lineage>
        <taxon>Bacteria</taxon>
        <taxon>Pseudomonadati</taxon>
        <taxon>Myxococcota</taxon>
        <taxon>Polyangia</taxon>
        <taxon>Nannocystales</taxon>
        <taxon>Nannocystaceae</taxon>
        <taxon>Enhygromyxa</taxon>
    </lineage>
</organism>
<evidence type="ECO:0000256" key="1">
    <source>
        <dbReference type="SAM" id="MobiDB-lite"/>
    </source>
</evidence>
<dbReference type="InterPro" id="IPR001466">
    <property type="entry name" value="Beta-lactam-related"/>
</dbReference>
<evidence type="ECO:0000313" key="4">
    <source>
        <dbReference type="Proteomes" id="UP000237968"/>
    </source>
</evidence>
<feature type="domain" description="Beta-lactamase-related" evidence="2">
    <location>
        <begin position="91"/>
        <end position="398"/>
    </location>
</feature>
<comment type="caution">
    <text evidence="3">The sequence shown here is derived from an EMBL/GenBank/DDBJ whole genome shotgun (WGS) entry which is preliminary data.</text>
</comment>
<keyword evidence="3" id="KW-0378">Hydrolase</keyword>
<protein>
    <submittedName>
        <fullName evidence="3">D-alanyl-D-alanine carboxypeptidase</fullName>
        <ecNumber evidence="3">3.4.16.4</ecNumber>
    </submittedName>
</protein>
<dbReference type="PANTHER" id="PTHR46825">
    <property type="entry name" value="D-ALANYL-D-ALANINE-CARBOXYPEPTIDASE/ENDOPEPTIDASE AMPH"/>
    <property type="match status" value="1"/>
</dbReference>
<keyword evidence="3" id="KW-0121">Carboxypeptidase</keyword>
<gene>
    <name evidence="3" type="ORF">ENSA5_27710</name>
</gene>
<dbReference type="SUPFAM" id="SSF56601">
    <property type="entry name" value="beta-lactamase/transpeptidase-like"/>
    <property type="match status" value="1"/>
</dbReference>